<keyword evidence="3" id="KW-1185">Reference proteome</keyword>
<reference evidence="2 3" key="1">
    <citation type="submission" date="2018-05" db="EMBL/GenBank/DDBJ databases">
        <title>Abyssibacter profundi OUC007T gen. nov., sp. nov, a marine bacterium isolated from seawater of the Mariana Trench.</title>
        <authorList>
            <person name="Zhou S."/>
        </authorList>
    </citation>
    <scope>NUCLEOTIDE SEQUENCE [LARGE SCALE GENOMIC DNA]</scope>
    <source>
        <strain evidence="2 3">OUC007</strain>
    </source>
</reference>
<evidence type="ECO:0000256" key="1">
    <source>
        <dbReference type="SAM" id="SignalP"/>
    </source>
</evidence>
<protein>
    <recommendedName>
        <fullName evidence="4">Alginate export domain-containing protein</fullName>
    </recommendedName>
</protein>
<proteinExistence type="predicted"/>
<name>A0A363UQL8_9GAMM</name>
<evidence type="ECO:0008006" key="4">
    <source>
        <dbReference type="Google" id="ProtNLM"/>
    </source>
</evidence>
<feature type="signal peptide" evidence="1">
    <location>
        <begin position="1"/>
        <end position="18"/>
    </location>
</feature>
<evidence type="ECO:0000313" key="3">
    <source>
        <dbReference type="Proteomes" id="UP000251800"/>
    </source>
</evidence>
<dbReference type="EMBL" id="QEQK01000001">
    <property type="protein sequence ID" value="PWN57807.1"/>
    <property type="molecule type" value="Genomic_DNA"/>
</dbReference>
<sequence length="388" mass="44167">MRRLLLGLSVALPGAAQAVDNPPIGVQWIQHINGSAIRLTADGWEAGIRSQAREPDRLWLQPDARVRDVSDLSLAGDFAWRDDSLSVVSRIDYHSLAPRPAFNHRKRQDASLQTSVQRRFGVWRVAVDWQQFGEDYALPTDIWFAGDRERRALRVERPWAGGQINLGLAEQVQQRSKPQRTRTQRRWVGWHGIRRGGRSLRVELEHLDRAPAGVAVGWRQQTETRLRLGMGQQLGRVLLNLNTEWFHQQTRRHQTRSLTRAGIVNLSAELPWRRLRLRAWTTASNYDLAAGHNMAVHAGVQAIADTLWSDVHLEVGVDRAYRDQVWAQASVTESHANGRLRWTPRHLGGYFSPSARPSLELVADLRERRSGGDAELADPTLMLIWTVR</sequence>
<evidence type="ECO:0000313" key="2">
    <source>
        <dbReference type="EMBL" id="PWN57807.1"/>
    </source>
</evidence>
<dbReference type="Proteomes" id="UP000251800">
    <property type="component" value="Unassembled WGS sequence"/>
</dbReference>
<feature type="chain" id="PRO_5016619698" description="Alginate export domain-containing protein" evidence="1">
    <location>
        <begin position="19"/>
        <end position="388"/>
    </location>
</feature>
<dbReference type="AlphaFoldDB" id="A0A363UQL8"/>
<organism evidence="2 3">
    <name type="scientific">Abyssibacter profundi</name>
    <dbReference type="NCBI Taxonomy" id="2182787"/>
    <lineage>
        <taxon>Bacteria</taxon>
        <taxon>Pseudomonadati</taxon>
        <taxon>Pseudomonadota</taxon>
        <taxon>Gammaproteobacteria</taxon>
        <taxon>Chromatiales</taxon>
        <taxon>Oceanococcaceae</taxon>
        <taxon>Abyssibacter</taxon>
    </lineage>
</organism>
<gene>
    <name evidence="2" type="ORF">DEH80_01325</name>
</gene>
<keyword evidence="1" id="KW-0732">Signal</keyword>
<accession>A0A363UQL8</accession>
<comment type="caution">
    <text evidence="2">The sequence shown here is derived from an EMBL/GenBank/DDBJ whole genome shotgun (WGS) entry which is preliminary data.</text>
</comment>